<dbReference type="PRINTS" id="PR00507">
    <property type="entry name" value="N12N6MTFRASE"/>
</dbReference>
<dbReference type="Gene3D" id="1.20.1260.30">
    <property type="match status" value="1"/>
</dbReference>
<comment type="catalytic activity">
    <reaction evidence="7">
        <text>a 2'-deoxyadenosine in DNA + S-adenosyl-L-methionine = an N(6)-methyl-2'-deoxyadenosine in DNA + S-adenosyl-L-homocysteine + H(+)</text>
        <dbReference type="Rhea" id="RHEA:15197"/>
        <dbReference type="Rhea" id="RHEA-COMP:12418"/>
        <dbReference type="Rhea" id="RHEA-COMP:12419"/>
        <dbReference type="ChEBI" id="CHEBI:15378"/>
        <dbReference type="ChEBI" id="CHEBI:57856"/>
        <dbReference type="ChEBI" id="CHEBI:59789"/>
        <dbReference type="ChEBI" id="CHEBI:90615"/>
        <dbReference type="ChEBI" id="CHEBI:90616"/>
        <dbReference type="EC" id="2.1.1.72"/>
    </reaction>
</comment>
<protein>
    <recommendedName>
        <fullName evidence="2">site-specific DNA-methyltransferase (adenine-specific)</fullName>
        <ecNumber evidence="2">2.1.1.72</ecNumber>
    </recommendedName>
</protein>
<dbReference type="GO" id="GO:0009307">
    <property type="term" value="P:DNA restriction-modification system"/>
    <property type="evidence" value="ECO:0007669"/>
    <property type="project" value="UniProtKB-KW"/>
</dbReference>
<dbReference type="EMBL" id="LQBK01000026">
    <property type="protein sequence ID" value="KUG56314.1"/>
    <property type="molecule type" value="Genomic_DNA"/>
</dbReference>
<dbReference type="InterPro" id="IPR002052">
    <property type="entry name" value="DNA_methylase_N6_adenine_CS"/>
</dbReference>
<keyword evidence="6" id="KW-0680">Restriction system</keyword>
<dbReference type="InterPro" id="IPR038333">
    <property type="entry name" value="T1MK-like_N_sf"/>
</dbReference>
<accession>A0A0W8I927</accession>
<dbReference type="PROSITE" id="PS00092">
    <property type="entry name" value="N6_MTASE"/>
    <property type="match status" value="1"/>
</dbReference>
<comment type="caution">
    <text evidence="9">The sequence shown here is derived from an EMBL/GenBank/DDBJ whole genome shotgun (WGS) entry which is preliminary data.</text>
</comment>
<dbReference type="PANTHER" id="PTHR42933">
    <property type="entry name" value="SLR6095 PROTEIN"/>
    <property type="match status" value="1"/>
</dbReference>
<dbReference type="PANTHER" id="PTHR42933:SF4">
    <property type="entry name" value="TYPE I RESTRICTION ENZYME ECOKI METHYLASE SUBUNIT"/>
    <property type="match status" value="1"/>
</dbReference>
<dbReference type="GO" id="GO:0032259">
    <property type="term" value="P:methylation"/>
    <property type="evidence" value="ECO:0007669"/>
    <property type="project" value="UniProtKB-KW"/>
</dbReference>
<dbReference type="EC" id="2.1.1.72" evidence="2"/>
<proteinExistence type="inferred from homology"/>
<evidence type="ECO:0000256" key="4">
    <source>
        <dbReference type="ARBA" id="ARBA00022679"/>
    </source>
</evidence>
<feature type="domain" description="DNA methylase adenine-specific" evidence="8">
    <location>
        <begin position="56"/>
        <end position="374"/>
    </location>
</feature>
<evidence type="ECO:0000259" key="8">
    <source>
        <dbReference type="Pfam" id="PF02384"/>
    </source>
</evidence>
<reference evidence="10" key="1">
    <citation type="submission" date="2015-12" db="EMBL/GenBank/DDBJ databases">
        <authorList>
            <person name="Nair G.R."/>
            <person name="Kaur G."/>
            <person name="Mayilraj S."/>
        </authorList>
    </citation>
    <scope>NUCLEOTIDE SEQUENCE [LARGE SCALE GENOMIC DNA]</scope>
    <source>
        <strain evidence="10">CD08_4</strain>
    </source>
</reference>
<dbReference type="Proteomes" id="UP000053512">
    <property type="component" value="Unassembled WGS sequence"/>
</dbReference>
<name>A0A0W8I927_KOCRO</name>
<dbReference type="Gene3D" id="3.40.50.150">
    <property type="entry name" value="Vaccinia Virus protein VP39"/>
    <property type="match status" value="1"/>
</dbReference>
<dbReference type="REBASE" id="240977">
    <property type="entry name" value="M.KpoCDO84ORF16825P"/>
</dbReference>
<dbReference type="InterPro" id="IPR003356">
    <property type="entry name" value="DNA_methylase_A-5"/>
</dbReference>
<evidence type="ECO:0000313" key="10">
    <source>
        <dbReference type="Proteomes" id="UP000053512"/>
    </source>
</evidence>
<dbReference type="AlphaFoldDB" id="A0A0W8I927"/>
<evidence type="ECO:0000256" key="3">
    <source>
        <dbReference type="ARBA" id="ARBA00022603"/>
    </source>
</evidence>
<organism evidence="9 10">
    <name type="scientific">Kocuria rosea subsp. polaris</name>
    <dbReference type="NCBI Taxonomy" id="136273"/>
    <lineage>
        <taxon>Bacteria</taxon>
        <taxon>Bacillati</taxon>
        <taxon>Actinomycetota</taxon>
        <taxon>Actinomycetes</taxon>
        <taxon>Micrococcales</taxon>
        <taxon>Micrococcaceae</taxon>
        <taxon>Kocuria</taxon>
    </lineage>
</organism>
<comment type="similarity">
    <text evidence="1">Belongs to the N(4)/N(6)-methyltransferase family.</text>
</comment>
<evidence type="ECO:0000256" key="7">
    <source>
        <dbReference type="ARBA" id="ARBA00047942"/>
    </source>
</evidence>
<dbReference type="SUPFAM" id="SSF53335">
    <property type="entry name" value="S-adenosyl-L-methionine-dependent methyltransferases"/>
    <property type="match status" value="1"/>
</dbReference>
<keyword evidence="4 9" id="KW-0808">Transferase</keyword>
<keyword evidence="3 9" id="KW-0489">Methyltransferase</keyword>
<evidence type="ECO:0000256" key="5">
    <source>
        <dbReference type="ARBA" id="ARBA00022691"/>
    </source>
</evidence>
<dbReference type="GO" id="GO:0008170">
    <property type="term" value="F:N-methyltransferase activity"/>
    <property type="evidence" value="ECO:0007669"/>
    <property type="project" value="InterPro"/>
</dbReference>
<gene>
    <name evidence="9" type="ORF">AVL61_16825</name>
</gene>
<keyword evidence="5" id="KW-0949">S-adenosyl-L-methionine</keyword>
<dbReference type="InterPro" id="IPR051537">
    <property type="entry name" value="DNA_Adenine_Mtase"/>
</dbReference>
<evidence type="ECO:0000256" key="1">
    <source>
        <dbReference type="ARBA" id="ARBA00006594"/>
    </source>
</evidence>
<dbReference type="GO" id="GO:0009007">
    <property type="term" value="F:site-specific DNA-methyltransferase (adenine-specific) activity"/>
    <property type="evidence" value="ECO:0007669"/>
    <property type="project" value="UniProtKB-EC"/>
</dbReference>
<dbReference type="GO" id="GO:0003677">
    <property type="term" value="F:DNA binding"/>
    <property type="evidence" value="ECO:0007669"/>
    <property type="project" value="InterPro"/>
</dbReference>
<evidence type="ECO:0000256" key="6">
    <source>
        <dbReference type="ARBA" id="ARBA00022747"/>
    </source>
</evidence>
<dbReference type="InterPro" id="IPR029063">
    <property type="entry name" value="SAM-dependent_MTases_sf"/>
</dbReference>
<dbReference type="Pfam" id="PF02384">
    <property type="entry name" value="N6_Mtase"/>
    <property type="match status" value="1"/>
</dbReference>
<evidence type="ECO:0000256" key="2">
    <source>
        <dbReference type="ARBA" id="ARBA00011900"/>
    </source>
</evidence>
<evidence type="ECO:0000313" key="9">
    <source>
        <dbReference type="EMBL" id="KUG56314.1"/>
    </source>
</evidence>
<sequence length="434" mass="48281">MYIEAEYSRILRGLGKMDGTVGVIFRKAQNRIQDPAKLRRLVVDLIDKEHWSQAGTDLTGDAYEALLAKSASDKGSGAGQYFTPRPLIQGIVDVIQPTVEDTVTDPACGTGGFLLVAHDYAEQHSGDMSRPQLRKLRDGFAHGIELVDGTARLAAMNMLLHGIGDAEGESVIEVKDSLVADPGQRWSVVLANPPFGRKSSLTMVGADGREVREDLEIERPDFVATTSNKQLNFVQHIMTILEMNGRAAVVLPDNVLFEGGAGETIRRKLLADFDLHTMLRLPTGLFYAQGVKANVLFFDKKPASEQPWTRKLWVYDLRTNKHFTLKQNPLRRADLEDFVACCKPGRPHEEREDSERFKAYSYEELVSRDKVNLDITWLRDESLEDLENLPSPDVIAREIVEDLTAALADFEAVATALEEQLGTSEIDEEALTAD</sequence>